<dbReference type="KEGG" id="kal:KALB_7230"/>
<name>W5WIA5_9PSEU</name>
<keyword evidence="2" id="KW-1185">Reference proteome</keyword>
<dbReference type="Proteomes" id="UP000019225">
    <property type="component" value="Chromosome"/>
</dbReference>
<dbReference type="Gene3D" id="3.40.1520.20">
    <property type="match status" value="1"/>
</dbReference>
<proteinExistence type="predicted"/>
<dbReference type="HOGENOM" id="CLU_1281809_0_0_11"/>
<dbReference type="EMBL" id="CP007155">
    <property type="protein sequence ID" value="AHI00588.1"/>
    <property type="molecule type" value="Genomic_DNA"/>
</dbReference>
<evidence type="ECO:0008006" key="3">
    <source>
        <dbReference type="Google" id="ProtNLM"/>
    </source>
</evidence>
<dbReference type="RefSeq" id="WP_148309782.1">
    <property type="nucleotide sequence ID" value="NZ_CP007155.1"/>
</dbReference>
<dbReference type="OrthoDB" id="3687083at2"/>
<sequence length="215" mass="22294">MHPWTARWLTGAVAVPAVLAVVGVAAQGAGIEEQVLATTRGVLASGGQAGATAVVSGRDVTLSGVPYERIADTVKAVGAVDRVGSVVAREPRLSPLKIDVTDQHVVVTGTTQQEAWRQRFVRAVAEYSHGRELVDHTSTAQGADFAMTTTAAAALVSVLTVQPGVEVSVSAAEGRVQLDGVMPDDARRANTVDLLTRLFGAGVVVDKTHVQGSPR</sequence>
<evidence type="ECO:0000313" key="1">
    <source>
        <dbReference type="EMBL" id="AHI00588.1"/>
    </source>
</evidence>
<protein>
    <recommendedName>
        <fullName evidence="3">BON domain-containing protein</fullName>
    </recommendedName>
</protein>
<organism evidence="1 2">
    <name type="scientific">Kutzneria albida DSM 43870</name>
    <dbReference type="NCBI Taxonomy" id="1449976"/>
    <lineage>
        <taxon>Bacteria</taxon>
        <taxon>Bacillati</taxon>
        <taxon>Actinomycetota</taxon>
        <taxon>Actinomycetes</taxon>
        <taxon>Pseudonocardiales</taxon>
        <taxon>Pseudonocardiaceae</taxon>
        <taxon>Kutzneria</taxon>
    </lineage>
</organism>
<reference evidence="1 2" key="1">
    <citation type="journal article" date="2014" name="BMC Genomics">
        <title>Complete genome sequence of producer of the glycopeptide antibiotic Aculeximycin Kutzneria albida DSM 43870T, a representative of minor genus of Pseudonocardiaceae.</title>
        <authorList>
            <person name="Rebets Y."/>
            <person name="Tokovenko B."/>
            <person name="Lushchyk I."/>
            <person name="Ruckert C."/>
            <person name="Zaburannyi N."/>
            <person name="Bechthold A."/>
            <person name="Kalinowski J."/>
            <person name="Luzhetskyy A."/>
        </authorList>
    </citation>
    <scope>NUCLEOTIDE SEQUENCE [LARGE SCALE GENOMIC DNA]</scope>
    <source>
        <strain evidence="1">DSM 43870</strain>
    </source>
</reference>
<gene>
    <name evidence="1" type="ORF">KALB_7230</name>
</gene>
<dbReference type="STRING" id="1449976.KALB_7230"/>
<accession>W5WIA5</accession>
<dbReference type="AlphaFoldDB" id="W5WIA5"/>
<evidence type="ECO:0000313" key="2">
    <source>
        <dbReference type="Proteomes" id="UP000019225"/>
    </source>
</evidence>